<keyword evidence="2" id="KW-1185">Reference proteome</keyword>
<protein>
    <submittedName>
        <fullName evidence="1">Uncharacterized protein</fullName>
    </submittedName>
</protein>
<proteinExistence type="predicted"/>
<dbReference type="Proteomes" id="UP000730482">
    <property type="component" value="Unassembled WGS sequence"/>
</dbReference>
<name>A0ABS5KNY4_9ACTN</name>
<comment type="caution">
    <text evidence="1">The sequence shown here is derived from an EMBL/GenBank/DDBJ whole genome shotgun (WGS) entry which is preliminary data.</text>
</comment>
<accession>A0ABS5KNY4</accession>
<dbReference type="RefSeq" id="WP_212009339.1">
    <property type="nucleotide sequence ID" value="NZ_JAAFYZ010000034.1"/>
</dbReference>
<dbReference type="EMBL" id="JAAFYZ010000034">
    <property type="protein sequence ID" value="MBS2547758.1"/>
    <property type="molecule type" value="Genomic_DNA"/>
</dbReference>
<reference evidence="1 2" key="1">
    <citation type="submission" date="2020-02" db="EMBL/GenBank/DDBJ databases">
        <title>Acidophilic actinobacteria isolated from forest soil.</title>
        <authorList>
            <person name="Golinska P."/>
        </authorList>
    </citation>
    <scope>NUCLEOTIDE SEQUENCE [LARGE SCALE GENOMIC DNA]</scope>
    <source>
        <strain evidence="1 2">NL8</strain>
    </source>
</reference>
<gene>
    <name evidence="1" type="ORF">KGQ19_12860</name>
</gene>
<sequence>MSAAVASMTNVGPQPAAPAWLWGPAGRDVQLARAISDLTTGGYLGSTRELLASVRTSFDRDRRAYCTSVLAAVIVRRHLHIDEQWLSDEPKNSDALLLHARVLAVRAIHAARANKPSASKLAARAVEACRNAVWAADPDPTPWVTLLSLGETGVPLPALRLTTDAPDGLPVSGPWPLFAEIFRRDPHNREAMHRLIPRCSGPYTAALWTPDSTPIPSTDEMDATAREQMAVWASDSAPAGSPLKLLRLMHAPARDPFPNAAEEMRLRNHLHTHGKNSREQYLRERLPAMEERWRLALRADAVKLANTWFQNGSQPPYMPLSDLSFLAYYLHQVREYSTARLVLTWMIPHATTDPWKHDGDPGAVLTKTCLDCHVPPSSLPR</sequence>
<organism evidence="1 2">
    <name type="scientific">Catenulispora pinistramenti</name>
    <dbReference type="NCBI Taxonomy" id="2705254"/>
    <lineage>
        <taxon>Bacteria</taxon>
        <taxon>Bacillati</taxon>
        <taxon>Actinomycetota</taxon>
        <taxon>Actinomycetes</taxon>
        <taxon>Catenulisporales</taxon>
        <taxon>Catenulisporaceae</taxon>
        <taxon>Catenulispora</taxon>
    </lineage>
</organism>
<evidence type="ECO:0000313" key="2">
    <source>
        <dbReference type="Proteomes" id="UP000730482"/>
    </source>
</evidence>
<evidence type="ECO:0000313" key="1">
    <source>
        <dbReference type="EMBL" id="MBS2547758.1"/>
    </source>
</evidence>